<dbReference type="FunFam" id="3.40.50.300:FF:000425">
    <property type="entry name" value="Probable ABC transporter, ATP-binding subunit"/>
    <property type="match status" value="1"/>
</dbReference>
<keyword evidence="2" id="KW-0547">Nucleotide-binding</keyword>
<dbReference type="PROSITE" id="PS50893">
    <property type="entry name" value="ABC_TRANSPORTER_2"/>
    <property type="match status" value="1"/>
</dbReference>
<keyword evidence="3 9" id="KW-0067">ATP-binding</keyword>
<dbReference type="SMART" id="SM00382">
    <property type="entry name" value="AAA"/>
    <property type="match status" value="1"/>
</dbReference>
<evidence type="ECO:0000256" key="5">
    <source>
        <dbReference type="ARBA" id="ARBA00063934"/>
    </source>
</evidence>
<dbReference type="AlphaFoldDB" id="A0A1D7QWW7"/>
<dbReference type="PATRIC" id="fig|632773.3.peg.2263"/>
<dbReference type="OrthoDB" id="9790614at2"/>
<evidence type="ECO:0000256" key="6">
    <source>
        <dbReference type="ARBA" id="ARBA00066388"/>
    </source>
</evidence>
<dbReference type="PANTHER" id="PTHR42781:SF4">
    <property type="entry name" value="SPERMIDINE_PUTRESCINE IMPORT ATP-BINDING PROTEIN POTA"/>
    <property type="match status" value="1"/>
</dbReference>
<dbReference type="EMBL" id="CP012502">
    <property type="protein sequence ID" value="AOM83505.1"/>
    <property type="molecule type" value="Genomic_DNA"/>
</dbReference>
<evidence type="ECO:0000256" key="3">
    <source>
        <dbReference type="ARBA" id="ARBA00022840"/>
    </source>
</evidence>
<dbReference type="Pfam" id="PF00005">
    <property type="entry name" value="ABC_tran"/>
    <property type="match status" value="1"/>
</dbReference>
<proteinExistence type="predicted"/>
<organism evidence="9 10">
    <name type="scientific">Salisediminibacterium beveridgei</name>
    <dbReference type="NCBI Taxonomy" id="632773"/>
    <lineage>
        <taxon>Bacteria</taxon>
        <taxon>Bacillati</taxon>
        <taxon>Bacillota</taxon>
        <taxon>Bacilli</taxon>
        <taxon>Bacillales</taxon>
        <taxon>Bacillaceae</taxon>
        <taxon>Salisediminibacterium</taxon>
    </lineage>
</organism>
<dbReference type="Gene3D" id="2.40.50.100">
    <property type="match status" value="1"/>
</dbReference>
<dbReference type="Pfam" id="PF08402">
    <property type="entry name" value="TOBE_2"/>
    <property type="match status" value="1"/>
</dbReference>
<dbReference type="InterPro" id="IPR003593">
    <property type="entry name" value="AAA+_ATPase"/>
</dbReference>
<dbReference type="PROSITE" id="PS00211">
    <property type="entry name" value="ABC_TRANSPORTER_1"/>
    <property type="match status" value="1"/>
</dbReference>
<dbReference type="PANTHER" id="PTHR42781">
    <property type="entry name" value="SPERMIDINE/PUTRESCINE IMPORT ATP-BINDING PROTEIN POTA"/>
    <property type="match status" value="1"/>
</dbReference>
<dbReference type="InterPro" id="IPR003439">
    <property type="entry name" value="ABC_transporter-like_ATP-bd"/>
</dbReference>
<evidence type="ECO:0000256" key="1">
    <source>
        <dbReference type="ARBA" id="ARBA00022448"/>
    </source>
</evidence>
<dbReference type="InterPro" id="IPR013611">
    <property type="entry name" value="Transp-assoc_OB_typ2"/>
</dbReference>
<dbReference type="InterPro" id="IPR027417">
    <property type="entry name" value="P-loop_NTPase"/>
</dbReference>
<evidence type="ECO:0000313" key="10">
    <source>
        <dbReference type="Proteomes" id="UP000094463"/>
    </source>
</evidence>
<feature type="domain" description="ABC transporter" evidence="8">
    <location>
        <begin position="7"/>
        <end position="237"/>
    </location>
</feature>
<dbReference type="KEGG" id="bbev:BBEV_2147"/>
<dbReference type="Gene3D" id="3.40.50.300">
    <property type="entry name" value="P-loop containing nucleotide triphosphate hydrolases"/>
    <property type="match status" value="1"/>
</dbReference>
<name>A0A1D7QWW7_9BACI</name>
<dbReference type="GO" id="GO:0043190">
    <property type="term" value="C:ATP-binding cassette (ABC) transporter complex"/>
    <property type="evidence" value="ECO:0007669"/>
    <property type="project" value="InterPro"/>
</dbReference>
<dbReference type="GO" id="GO:0015418">
    <property type="term" value="F:ABC-type quaternary ammonium compound transporting activity"/>
    <property type="evidence" value="ECO:0007669"/>
    <property type="project" value="UniProtKB-EC"/>
</dbReference>
<dbReference type="InterPro" id="IPR017871">
    <property type="entry name" value="ABC_transporter-like_CS"/>
</dbReference>
<dbReference type="Proteomes" id="UP000094463">
    <property type="component" value="Chromosome"/>
</dbReference>
<keyword evidence="1" id="KW-0813">Transport</keyword>
<comment type="subunit">
    <text evidence="5">The complex is composed of two ATP-binding proteins (OpuCA), two transmembrane proteins (OpuCB and OpuCD) and a solute-binding protein (OpuCC).</text>
</comment>
<keyword evidence="10" id="KW-1185">Reference proteome</keyword>
<evidence type="ECO:0000256" key="7">
    <source>
        <dbReference type="ARBA" id="ARBA00070305"/>
    </source>
</evidence>
<evidence type="ECO:0000256" key="4">
    <source>
        <dbReference type="ARBA" id="ARBA00052482"/>
    </source>
</evidence>
<evidence type="ECO:0000259" key="8">
    <source>
        <dbReference type="PROSITE" id="PS50893"/>
    </source>
</evidence>
<dbReference type="STRING" id="632773.BBEV_2147"/>
<evidence type="ECO:0000256" key="2">
    <source>
        <dbReference type="ARBA" id="ARBA00022741"/>
    </source>
</evidence>
<protein>
    <recommendedName>
        <fullName evidence="7">Carnitine transport ATP-binding protein OpuCA</fullName>
        <ecNumber evidence="6">7.6.2.9</ecNumber>
    </recommendedName>
</protein>
<dbReference type="InterPro" id="IPR050093">
    <property type="entry name" value="ABC_SmlMolc_Importer"/>
</dbReference>
<comment type="catalytic activity">
    <reaction evidence="4">
        <text>a quaternary ammonium(out) + ATP + H2O = a quaternary ammonium(in) + ADP + phosphate + H(+)</text>
        <dbReference type="Rhea" id="RHEA:11036"/>
        <dbReference type="ChEBI" id="CHEBI:15377"/>
        <dbReference type="ChEBI" id="CHEBI:15378"/>
        <dbReference type="ChEBI" id="CHEBI:30616"/>
        <dbReference type="ChEBI" id="CHEBI:35267"/>
        <dbReference type="ChEBI" id="CHEBI:43474"/>
        <dbReference type="ChEBI" id="CHEBI:456216"/>
        <dbReference type="EC" id="7.6.2.9"/>
    </reaction>
</comment>
<gene>
    <name evidence="9" type="primary">potA-1</name>
    <name evidence="9" type="ORF">BBEV_2147</name>
</gene>
<dbReference type="RefSeq" id="WP_084007351.1">
    <property type="nucleotide sequence ID" value="NZ_CP012502.1"/>
</dbReference>
<dbReference type="EC" id="7.6.2.9" evidence="6"/>
<dbReference type="SUPFAM" id="SSF52540">
    <property type="entry name" value="P-loop containing nucleoside triphosphate hydrolases"/>
    <property type="match status" value="1"/>
</dbReference>
<dbReference type="GO" id="GO:0005524">
    <property type="term" value="F:ATP binding"/>
    <property type="evidence" value="ECO:0007669"/>
    <property type="project" value="UniProtKB-KW"/>
</dbReference>
<dbReference type="SUPFAM" id="SSF50331">
    <property type="entry name" value="MOP-like"/>
    <property type="match status" value="1"/>
</dbReference>
<sequence length="352" mass="39550">MSNQPILQVKGIDKSFADVEVLKNISIDIEKGELVTFIGPSGSGKTTLLRVLGGFHPQTAGEIVINGESVDHLPPEKRMTGMVFQNYALFPHMTVYKNVEYGLKLLKKSTKEKQALIQEALAQVQLEGYEDRKPSELSGGQQQRVAIARCLVLKPKVLLLDEPLSNLDANLRMTMRDEIRRLKEELNLTIVFVTHDQEEALSISDRVLVLKDGIVQQLASPTEVYQYPANEFVANFVGHANMIKGAFTEEGNENVFRSTEEESIHFHVERTDESIKKGLAILRPEMASIDQDAAVKGKLTNAVYHGSYIRYIIEIGNQEFIIDDYNPFKKEILKRGQTVGISFPRDMHVIPS</sequence>
<accession>A0A1D7QWW7</accession>
<evidence type="ECO:0000313" key="9">
    <source>
        <dbReference type="EMBL" id="AOM83505.1"/>
    </source>
</evidence>
<reference evidence="9 10" key="1">
    <citation type="submission" date="2015-08" db="EMBL/GenBank/DDBJ databases">
        <title>The complete genome sequence of Bacillus beveridgei MLTeJB.</title>
        <authorList>
            <person name="Hanson T.E."/>
            <person name="Mesa C."/>
            <person name="Basesman S.M."/>
            <person name="Oremland R.S."/>
        </authorList>
    </citation>
    <scope>NUCLEOTIDE SEQUENCE [LARGE SCALE GENOMIC DNA]</scope>
    <source>
        <strain evidence="9 10">MLTeJB</strain>
    </source>
</reference>
<dbReference type="GO" id="GO:0016887">
    <property type="term" value="F:ATP hydrolysis activity"/>
    <property type="evidence" value="ECO:0007669"/>
    <property type="project" value="InterPro"/>
</dbReference>
<dbReference type="InterPro" id="IPR008995">
    <property type="entry name" value="Mo/tungstate-bd_C_term_dom"/>
</dbReference>